<sequence>MHSYFQRVVRDAPTPSAVPSDEEFDVACELDPTYGDICGMEVQGTSAEEPDAELSASDGEDEMEVAGGAGVETKGAKGLALILELAPSQSVIAAPAVAAALSLSSSLTCSALCEAATELLPQKDYRVEQKSLFHAFTPKQLIFSCMRSTMLEFAPVFEQYLRALEEMELEDDGIGEVEWPPVPDFQPALRRTWRGMIRQTAVHTTRRILERLLAASFSARLNWKLNKDLSTSIQRKATRASFEDKYTFSRAGLTSRTVARGYFITVVSEIIVQQCMITWHTVNLVRTEKRRDLRRQAWRKLTRQTVHNCAKGFGICAGASIGAGIVVLIRPRYWPRSAMWMNFVAMNVGDMIGDLTVGLLLDDWAFGPE</sequence>
<evidence type="ECO:0000313" key="3">
    <source>
        <dbReference type="Proteomes" id="UP001190700"/>
    </source>
</evidence>
<gene>
    <name evidence="2" type="ORF">CYMTET_48714</name>
</gene>
<keyword evidence="1" id="KW-0812">Transmembrane</keyword>
<dbReference type="EMBL" id="LGRX02033378">
    <property type="protein sequence ID" value="KAK3241528.1"/>
    <property type="molecule type" value="Genomic_DNA"/>
</dbReference>
<proteinExistence type="predicted"/>
<dbReference type="PANTHER" id="PTHR36074">
    <property type="entry name" value="ISOPENTENYL-DIPHOSPHATE DELTA-ISOMERASE"/>
    <property type="match status" value="1"/>
</dbReference>
<name>A0AAE0BRP6_9CHLO</name>
<comment type="caution">
    <text evidence="2">The sequence shown here is derived from an EMBL/GenBank/DDBJ whole genome shotgun (WGS) entry which is preliminary data.</text>
</comment>
<protein>
    <submittedName>
        <fullName evidence="2">Uncharacterized protein</fullName>
    </submittedName>
</protein>
<feature type="transmembrane region" description="Helical" evidence="1">
    <location>
        <begin position="312"/>
        <end position="329"/>
    </location>
</feature>
<keyword evidence="1" id="KW-0472">Membrane</keyword>
<keyword evidence="1" id="KW-1133">Transmembrane helix</keyword>
<keyword evidence="3" id="KW-1185">Reference proteome</keyword>
<organism evidence="2 3">
    <name type="scientific">Cymbomonas tetramitiformis</name>
    <dbReference type="NCBI Taxonomy" id="36881"/>
    <lineage>
        <taxon>Eukaryota</taxon>
        <taxon>Viridiplantae</taxon>
        <taxon>Chlorophyta</taxon>
        <taxon>Pyramimonadophyceae</taxon>
        <taxon>Pyramimonadales</taxon>
        <taxon>Pyramimonadaceae</taxon>
        <taxon>Cymbomonas</taxon>
    </lineage>
</organism>
<dbReference type="PANTHER" id="PTHR36074:SF1">
    <property type="entry name" value="ISOPENTENYL-DIPHOSPHATE DELTA-ISOMERASE"/>
    <property type="match status" value="1"/>
</dbReference>
<accession>A0AAE0BRP6</accession>
<reference evidence="2 3" key="1">
    <citation type="journal article" date="2015" name="Genome Biol. Evol.">
        <title>Comparative Genomics of a Bacterivorous Green Alga Reveals Evolutionary Causalities and Consequences of Phago-Mixotrophic Mode of Nutrition.</title>
        <authorList>
            <person name="Burns J.A."/>
            <person name="Paasch A."/>
            <person name="Narechania A."/>
            <person name="Kim E."/>
        </authorList>
    </citation>
    <scope>NUCLEOTIDE SEQUENCE [LARGE SCALE GENOMIC DNA]</scope>
    <source>
        <strain evidence="2 3">PLY_AMNH</strain>
    </source>
</reference>
<dbReference type="Proteomes" id="UP001190700">
    <property type="component" value="Unassembled WGS sequence"/>
</dbReference>
<evidence type="ECO:0000313" key="2">
    <source>
        <dbReference type="EMBL" id="KAK3241528.1"/>
    </source>
</evidence>
<dbReference type="AlphaFoldDB" id="A0AAE0BRP6"/>
<evidence type="ECO:0000256" key="1">
    <source>
        <dbReference type="SAM" id="Phobius"/>
    </source>
</evidence>